<feature type="compositionally biased region" description="Pro residues" evidence="1">
    <location>
        <begin position="1"/>
        <end position="21"/>
    </location>
</feature>
<dbReference type="Gene3D" id="1.10.287.130">
    <property type="match status" value="1"/>
</dbReference>
<keyword evidence="4" id="KW-1185">Reference proteome</keyword>
<dbReference type="Pfam" id="PF10090">
    <property type="entry name" value="HPTransfase"/>
    <property type="match status" value="1"/>
</dbReference>
<feature type="region of interest" description="Disordered" evidence="1">
    <location>
        <begin position="1"/>
        <end position="30"/>
    </location>
</feature>
<reference evidence="3 4" key="1">
    <citation type="submission" date="2019-04" db="EMBL/GenBank/DDBJ databases">
        <title>Draft genome sequence of Gemmobacter aestuarii sp. nov.</title>
        <authorList>
            <person name="Hameed A."/>
            <person name="Lin S.-Y."/>
            <person name="Shahina M."/>
            <person name="Lai W.-A."/>
            <person name="Young C.-C."/>
        </authorList>
    </citation>
    <scope>NUCLEOTIDE SEQUENCE [LARGE SCALE GENOMIC DNA]</scope>
    <source>
        <strain evidence="3 4">CC-PW-75</strain>
    </source>
</reference>
<gene>
    <name evidence="3" type="ORF">E7811_15160</name>
</gene>
<dbReference type="RefSeq" id="WP_136395492.1">
    <property type="nucleotide sequence ID" value="NZ_SSND01000004.1"/>
</dbReference>
<sequence>MPPPPVPSRPETPLPETPPTATPADAPADAPDRADLAALLGSRICHDLISPIGAIGNGLELLMFEPGGKSPELALIAESVASATARLRFFRMAFGDPGQGQRVARADLQAILSDMNAGGRLTVDLQGPAEMARSEARLLFLLLLCLETALPYGGHVLLDRDGDGWRIAAHSARRRDIGPFWDWLSSDGAPAPATLGPAQVQFALVRADLARTGRRLRVTESGGELRLEV</sequence>
<accession>A0A4S3MKD9</accession>
<dbReference type="GO" id="GO:0016740">
    <property type="term" value="F:transferase activity"/>
    <property type="evidence" value="ECO:0007669"/>
    <property type="project" value="UniProtKB-KW"/>
</dbReference>
<dbReference type="InterPro" id="IPR036890">
    <property type="entry name" value="HATPase_C_sf"/>
</dbReference>
<evidence type="ECO:0000313" key="4">
    <source>
        <dbReference type="Proteomes" id="UP000309450"/>
    </source>
</evidence>
<dbReference type="InterPro" id="IPR018762">
    <property type="entry name" value="ChpT_C"/>
</dbReference>
<evidence type="ECO:0000259" key="2">
    <source>
        <dbReference type="Pfam" id="PF10090"/>
    </source>
</evidence>
<dbReference type="Proteomes" id="UP000309450">
    <property type="component" value="Unassembled WGS sequence"/>
</dbReference>
<keyword evidence="3" id="KW-0808">Transferase</keyword>
<name>A0A4S3MKD9_9RHOB</name>
<feature type="domain" description="Histidine phosphotransferase ChpT C-terminal" evidence="2">
    <location>
        <begin position="106"/>
        <end position="221"/>
    </location>
</feature>
<dbReference type="EMBL" id="SSND01000004">
    <property type="protein sequence ID" value="THD82384.1"/>
    <property type="molecule type" value="Genomic_DNA"/>
</dbReference>
<organism evidence="3 4">
    <name type="scientific">Aliigemmobacter aestuarii</name>
    <dbReference type="NCBI Taxonomy" id="1445661"/>
    <lineage>
        <taxon>Bacteria</taxon>
        <taxon>Pseudomonadati</taxon>
        <taxon>Pseudomonadota</taxon>
        <taxon>Alphaproteobacteria</taxon>
        <taxon>Rhodobacterales</taxon>
        <taxon>Paracoccaceae</taxon>
        <taxon>Aliigemmobacter</taxon>
    </lineage>
</organism>
<dbReference type="AlphaFoldDB" id="A0A4S3MKD9"/>
<dbReference type="OrthoDB" id="9803702at2"/>
<dbReference type="Gene3D" id="3.30.565.10">
    <property type="entry name" value="Histidine kinase-like ATPase, C-terminal domain"/>
    <property type="match status" value="1"/>
</dbReference>
<comment type="caution">
    <text evidence="3">The sequence shown here is derived from an EMBL/GenBank/DDBJ whole genome shotgun (WGS) entry which is preliminary data.</text>
</comment>
<evidence type="ECO:0000256" key="1">
    <source>
        <dbReference type="SAM" id="MobiDB-lite"/>
    </source>
</evidence>
<proteinExistence type="predicted"/>
<evidence type="ECO:0000313" key="3">
    <source>
        <dbReference type="EMBL" id="THD82384.1"/>
    </source>
</evidence>
<protein>
    <submittedName>
        <fullName evidence="3">Histidine phosphotransferase</fullName>
    </submittedName>
</protein>